<dbReference type="KEGG" id="pbap:Pla133_09410"/>
<proteinExistence type="predicted"/>
<dbReference type="RefSeq" id="WP_419192128.1">
    <property type="nucleotide sequence ID" value="NZ_CP036287.1"/>
</dbReference>
<keyword evidence="2" id="KW-1185">Reference proteome</keyword>
<dbReference type="Gene3D" id="1.10.260.80">
    <property type="match status" value="1"/>
</dbReference>
<dbReference type="AlphaFoldDB" id="A0A518BFX1"/>
<dbReference type="Proteomes" id="UP000316921">
    <property type="component" value="Chromosome"/>
</dbReference>
<keyword evidence="1" id="KW-0378">Hydrolase</keyword>
<dbReference type="SUPFAM" id="SSF56784">
    <property type="entry name" value="HAD-like"/>
    <property type="match status" value="1"/>
</dbReference>
<sequence>MDTLSRRHWIFDLDGTLTVAMHDFDAFKGAHGLPPDVPILEALDAMGGPRAASLHVRLADWERDVAAQSMAQPGARELLETLAARGARMGILTRNTRAIALATLEAARLDGFFTEALVIGRDEAPPKPDPAGAVALMRRWGAAAGDAVLVGDFLFDLQAGRRAGAHVIYLDPSGDFPHRAEADRCVTSLIELLES</sequence>
<dbReference type="GO" id="GO:0004427">
    <property type="term" value="F:inorganic diphosphate phosphatase activity"/>
    <property type="evidence" value="ECO:0007669"/>
    <property type="project" value="UniProtKB-EC"/>
</dbReference>
<gene>
    <name evidence="1" type="primary">ppaX</name>
    <name evidence="1" type="ORF">Pla133_09410</name>
</gene>
<dbReference type="Gene3D" id="3.40.50.1000">
    <property type="entry name" value="HAD superfamily/HAD-like"/>
    <property type="match status" value="1"/>
</dbReference>
<dbReference type="InterPro" id="IPR023214">
    <property type="entry name" value="HAD_sf"/>
</dbReference>
<dbReference type="EMBL" id="CP036287">
    <property type="protein sequence ID" value="QDU65875.1"/>
    <property type="molecule type" value="Genomic_DNA"/>
</dbReference>
<organism evidence="1 2">
    <name type="scientific">Engelhardtia mirabilis</name>
    <dbReference type="NCBI Taxonomy" id="2528011"/>
    <lineage>
        <taxon>Bacteria</taxon>
        <taxon>Pseudomonadati</taxon>
        <taxon>Planctomycetota</taxon>
        <taxon>Planctomycetia</taxon>
        <taxon>Planctomycetia incertae sedis</taxon>
        <taxon>Engelhardtia</taxon>
    </lineage>
</organism>
<dbReference type="Pfam" id="PF13419">
    <property type="entry name" value="HAD_2"/>
    <property type="match status" value="1"/>
</dbReference>
<dbReference type="SFLD" id="SFLDS00003">
    <property type="entry name" value="Haloacid_Dehalogenase"/>
    <property type="match status" value="1"/>
</dbReference>
<dbReference type="PANTHER" id="PTHR43885">
    <property type="entry name" value="HALOACID DEHALOGENASE-LIKE HYDROLASE"/>
    <property type="match status" value="1"/>
</dbReference>
<dbReference type="NCBIfam" id="TIGR01549">
    <property type="entry name" value="HAD-SF-IA-v1"/>
    <property type="match status" value="1"/>
</dbReference>
<dbReference type="NCBIfam" id="TIGR01509">
    <property type="entry name" value="HAD-SF-IA-v3"/>
    <property type="match status" value="1"/>
</dbReference>
<protein>
    <submittedName>
        <fullName evidence="1">Pyrophosphatase PpaX</fullName>
        <ecNumber evidence="1">3.6.1.1</ecNumber>
    </submittedName>
</protein>
<dbReference type="PANTHER" id="PTHR43885:SF1">
    <property type="entry name" value="SUPERFAMILY HYDROLASE, PUTATIVE (AFU_ORTHOLOGUE AFUA_4G13290)-RELATED"/>
    <property type="match status" value="1"/>
</dbReference>
<reference evidence="1 2" key="1">
    <citation type="submission" date="2019-02" db="EMBL/GenBank/DDBJ databases">
        <title>Deep-cultivation of Planctomycetes and their phenomic and genomic characterization uncovers novel biology.</title>
        <authorList>
            <person name="Wiegand S."/>
            <person name="Jogler M."/>
            <person name="Boedeker C."/>
            <person name="Pinto D."/>
            <person name="Vollmers J."/>
            <person name="Rivas-Marin E."/>
            <person name="Kohn T."/>
            <person name="Peeters S.H."/>
            <person name="Heuer A."/>
            <person name="Rast P."/>
            <person name="Oberbeckmann S."/>
            <person name="Bunk B."/>
            <person name="Jeske O."/>
            <person name="Meyerdierks A."/>
            <person name="Storesund J.E."/>
            <person name="Kallscheuer N."/>
            <person name="Luecker S."/>
            <person name="Lage O.M."/>
            <person name="Pohl T."/>
            <person name="Merkel B.J."/>
            <person name="Hornburger P."/>
            <person name="Mueller R.-W."/>
            <person name="Bruemmer F."/>
            <person name="Labrenz M."/>
            <person name="Spormann A.M."/>
            <person name="Op den Camp H."/>
            <person name="Overmann J."/>
            <person name="Amann R."/>
            <person name="Jetten M.S.M."/>
            <person name="Mascher T."/>
            <person name="Medema M.H."/>
            <person name="Devos D.P."/>
            <person name="Kaster A.-K."/>
            <person name="Ovreas L."/>
            <person name="Rohde M."/>
            <person name="Galperin M.Y."/>
            <person name="Jogler C."/>
        </authorList>
    </citation>
    <scope>NUCLEOTIDE SEQUENCE [LARGE SCALE GENOMIC DNA]</scope>
    <source>
        <strain evidence="1 2">Pla133</strain>
    </source>
</reference>
<dbReference type="InterPro" id="IPR041492">
    <property type="entry name" value="HAD_2"/>
</dbReference>
<dbReference type="InterPro" id="IPR036412">
    <property type="entry name" value="HAD-like_sf"/>
</dbReference>
<evidence type="ECO:0000313" key="1">
    <source>
        <dbReference type="EMBL" id="QDU65875.1"/>
    </source>
</evidence>
<evidence type="ECO:0000313" key="2">
    <source>
        <dbReference type="Proteomes" id="UP000316921"/>
    </source>
</evidence>
<accession>A0A518BFX1</accession>
<dbReference type="EC" id="3.6.1.1" evidence="1"/>
<name>A0A518BFX1_9BACT</name>
<dbReference type="InterPro" id="IPR006439">
    <property type="entry name" value="HAD-SF_hydro_IA"/>
</dbReference>
<dbReference type="SFLD" id="SFLDG01129">
    <property type="entry name" value="C1.5:_HAD__Beta-PGM__Phosphata"/>
    <property type="match status" value="1"/>
</dbReference>